<accession>A0AA97PIU6</accession>
<gene>
    <name evidence="1" type="ORF">OOU_Y34scaffold00666g93</name>
</gene>
<dbReference type="EMBL" id="JH793700">
    <property type="protein sequence ID" value="ELQ36232.1"/>
    <property type="molecule type" value="Genomic_DNA"/>
</dbReference>
<organism evidence="1">
    <name type="scientific">Pyricularia oryzae (strain Y34)</name>
    <name type="common">Rice blast fungus</name>
    <name type="synonym">Magnaporthe oryzae</name>
    <dbReference type="NCBI Taxonomy" id="1143189"/>
    <lineage>
        <taxon>Eukaryota</taxon>
        <taxon>Fungi</taxon>
        <taxon>Dikarya</taxon>
        <taxon>Ascomycota</taxon>
        <taxon>Pezizomycotina</taxon>
        <taxon>Sordariomycetes</taxon>
        <taxon>Sordariomycetidae</taxon>
        <taxon>Magnaporthales</taxon>
        <taxon>Pyriculariaceae</taxon>
        <taxon>Pyricularia</taxon>
    </lineage>
</organism>
<dbReference type="AlphaFoldDB" id="A0AA97PIU6"/>
<dbReference type="Proteomes" id="UP000011086">
    <property type="component" value="Unassembled WGS sequence"/>
</dbReference>
<sequence>MHHAVASPTPPLMETQKELSLLNYLVRGMITSHSHKLYNCLPWLGNQVLLRRSKYKFVGCDVGGAQAAYWVEVRKDYKQATGRWRFSRMCKSHFRRWLEKSGQHRWR</sequence>
<evidence type="ECO:0000313" key="1">
    <source>
        <dbReference type="EMBL" id="ELQ36232.1"/>
    </source>
</evidence>
<proteinExistence type="predicted"/>
<protein>
    <submittedName>
        <fullName evidence="1">Uncharacterized protein</fullName>
    </submittedName>
</protein>
<reference evidence="1" key="1">
    <citation type="journal article" date="2012" name="PLoS Genet.">
        <title>Comparative analysis of the genomes of two field isolates of the rice blast fungus Magnaporthe oryzae.</title>
        <authorList>
            <person name="Xue M."/>
            <person name="Yang J."/>
            <person name="Li Z."/>
            <person name="Hu S."/>
            <person name="Yao N."/>
            <person name="Dean R.A."/>
            <person name="Zhao W."/>
            <person name="Shen M."/>
            <person name="Zhang H."/>
            <person name="Li C."/>
            <person name="Liu L."/>
            <person name="Cao L."/>
            <person name="Xu X."/>
            <person name="Xing Y."/>
            <person name="Hsiang T."/>
            <person name="Zhang Z."/>
            <person name="Xu J.R."/>
            <person name="Peng Y.L."/>
        </authorList>
    </citation>
    <scope>NUCLEOTIDE SEQUENCE</scope>
    <source>
        <strain evidence="1">Y34</strain>
    </source>
</reference>
<name>A0AA97PIU6_PYRO3</name>